<evidence type="ECO:0000256" key="2">
    <source>
        <dbReference type="ARBA" id="ARBA00007405"/>
    </source>
</evidence>
<sequence>MAIAPQRSTLGIRRHFTTEGTHPYDLVAWERRDARITNLRDGTVAFEQPDVEVPASWSLNATNILAQKYFRGSLGSPERERSLKQVVDRVVDTITAWGLQDGYFEDRAEAEAFRDELKYLIVTQRAAFNSPVWFNIGVKGVPQQASACFILSVEDSMDSILNWYREEGIIFKGGSGAGVNLSRIRGSMEPLQGGGTASGPVSFMRGADASAGTIKSGGKTRRAAKMVILDVDHPDVEDFIWCKAVEERKARVLRDAGFDMDLDGKDSFSIQYQNANNSVRVTDEFMQAVVEDREWQLRARTTGEVVKTLRARDLFRQIAQAAWECADPGLQYDTTINRWHTAPNAGRINGSNPCFPGSARVHTNKGLVPFVELVRRVAEGEQFLVYTHDATNEQAPASRVELTSPEAFMITGYNPIVRLRFDNGAELRCTPGHRIFTVNRGFVEASQLTTDDEVQLLDVEAPAVDADLVLPVPTDPDHYRTKGDHGELLSFPETWSEEFAHYLGWLVGDGSTSGSTVATIYGSPDDRSEILPRHQELIERINCGRPLKVSDQQNGTAQLRLGRRQFKRFLEALGVKSVKGPQKAVPWAIEQAPAPAVAAFLRGLFDADGCVVVNQSKGSYVGLGSSSVTLLRGVQKLLATFGVSSRIYQTRGPESEGHFSYVTRSGELRKYGSSPLYDLRITSKSIEGFAKHIGFTLSRKQELLAELVGGTQWYEVRRTARLVERTDEGVELTFNLSEPRNHSYIVDGVVVRNCSEYMHLDNSACNLASLNLLAFLGEDGVFDVEGFQAAVEVVFTAQEILVGNADYPTERIAETSRRYRQLGIGYANLGALLMAQGLPYDSDEGRAWAGAVTALLTGRAYATSARIAARMGPFAGFHQDAEAMLGVLRMHRAKAAEIDEDLVPPELLGAAQQAWDEAVELAEEHGVRNAQASVLAPTGTIGLLMDCDTTGVEPDLSLVKTKKLVGGGTMAIVNQTVPRALRRLGYGPEQVEAIVAYVDQHKSIVGAPHLKAEHLPVFACSMGDNTIHYLGHVRMMAAVQPFISGAISKTVNMPEDVTVEDVEQLYLDAWRMGIKAVAIYRDNCKVAQPLQTTKKEGAEAPASTAPETAELRRRLAELEAALAAAKGGQVEPVVVGAVRERLPRRRRSSTFAFRVADCEGYVTVGEYEDGRPGEVFMKVSKQGSTLAGIMDAFSISVSLGLQHGVPLSTYVRKYTNMRFEPAGITDDPDLRIATSLVDYIFRRLALDYLSREEREELGVLSTTERTQPPLPGLDEAATVNQPLVEDSGVSPVPPSPATARPADRPIPGAPGVQARPEQRDAPICYQCGMVMQRAGSCYVCSSCGTTSGCS</sequence>
<dbReference type="InterPro" id="IPR006142">
    <property type="entry name" value="INTEIN"/>
</dbReference>
<proteinExistence type="inferred from homology"/>
<comment type="cofactor">
    <cofactor evidence="1">
        <name>adenosylcob(III)alamin</name>
        <dbReference type="ChEBI" id="CHEBI:18408"/>
    </cofactor>
</comment>
<keyword evidence="18" id="KW-1185">Reference proteome</keyword>
<dbReference type="PANTHER" id="PTHR43371:SF1">
    <property type="entry name" value="RIBONUCLEOSIDE-DIPHOSPHATE REDUCTASE"/>
    <property type="match status" value="1"/>
</dbReference>
<dbReference type="SMART" id="SM00306">
    <property type="entry name" value="HintN"/>
    <property type="match status" value="1"/>
</dbReference>
<gene>
    <name evidence="17" type="ORF">ACFFRE_09515</name>
</gene>
<evidence type="ECO:0000256" key="11">
    <source>
        <dbReference type="ARBA" id="ARBA00023285"/>
    </source>
</evidence>
<dbReference type="CDD" id="cd00081">
    <property type="entry name" value="Hint"/>
    <property type="match status" value="1"/>
</dbReference>
<keyword evidence="7" id="KW-0547">Nucleotide-binding</keyword>
<keyword evidence="17" id="KW-0540">Nuclease</keyword>
<dbReference type="Pfam" id="PF14528">
    <property type="entry name" value="LAGLIDADG_3"/>
    <property type="match status" value="1"/>
</dbReference>
<dbReference type="InterPro" id="IPR004042">
    <property type="entry name" value="Intein_endonuc_central"/>
</dbReference>
<evidence type="ECO:0000256" key="15">
    <source>
        <dbReference type="SAM" id="MobiDB-lite"/>
    </source>
</evidence>
<comment type="catalytic activity">
    <reaction evidence="14">
        <text>a 2'-deoxyribonucleoside 5'-diphosphate + [thioredoxin]-disulfide + H2O = a ribonucleoside 5'-diphosphate + [thioredoxin]-dithiol</text>
        <dbReference type="Rhea" id="RHEA:23252"/>
        <dbReference type="Rhea" id="RHEA-COMP:10698"/>
        <dbReference type="Rhea" id="RHEA-COMP:10700"/>
        <dbReference type="ChEBI" id="CHEBI:15377"/>
        <dbReference type="ChEBI" id="CHEBI:29950"/>
        <dbReference type="ChEBI" id="CHEBI:50058"/>
        <dbReference type="ChEBI" id="CHEBI:57930"/>
        <dbReference type="ChEBI" id="CHEBI:73316"/>
        <dbReference type="EC" id="1.17.4.1"/>
    </reaction>
</comment>
<dbReference type="Gene3D" id="3.20.70.20">
    <property type="match status" value="2"/>
</dbReference>
<keyword evidence="5" id="KW-0846">Cobalamin</keyword>
<dbReference type="InterPro" id="IPR006141">
    <property type="entry name" value="Intein_N"/>
</dbReference>
<dbReference type="InterPro" id="IPR027434">
    <property type="entry name" value="Homing_endonucl"/>
</dbReference>
<evidence type="ECO:0000256" key="13">
    <source>
        <dbReference type="ARBA" id="ARBA00033050"/>
    </source>
</evidence>
<comment type="function">
    <text evidence="12">Catalyzes the reduction of ribonucleotides to deoxyribonucleotides. May function to provide a pool of deoxyribonucleotide precursors for DNA repair during oxygen limitation and/or for immediate growth after restoration of oxygen.</text>
</comment>
<keyword evidence="8" id="KW-0068">Autocatalytic cleavage</keyword>
<evidence type="ECO:0000313" key="17">
    <source>
        <dbReference type="EMBL" id="MFC0082378.1"/>
    </source>
</evidence>
<dbReference type="Proteomes" id="UP001589788">
    <property type="component" value="Unassembled WGS sequence"/>
</dbReference>
<dbReference type="SUPFAM" id="SSF55608">
    <property type="entry name" value="Homing endonucleases"/>
    <property type="match status" value="1"/>
</dbReference>
<dbReference type="RefSeq" id="WP_377789949.1">
    <property type="nucleotide sequence ID" value="NZ_JBHLYQ010000095.1"/>
</dbReference>
<dbReference type="PRINTS" id="PR00379">
    <property type="entry name" value="INTEIN"/>
</dbReference>
<dbReference type="Gene3D" id="3.10.28.10">
    <property type="entry name" value="Homing endonucleases"/>
    <property type="match status" value="1"/>
</dbReference>
<dbReference type="PROSITE" id="PS50817">
    <property type="entry name" value="INTEIN_N_TER"/>
    <property type="match status" value="1"/>
</dbReference>
<dbReference type="SUPFAM" id="SSF51998">
    <property type="entry name" value="PFL-like glycyl radical enzymes"/>
    <property type="match status" value="1"/>
</dbReference>
<dbReference type="InterPro" id="IPR050862">
    <property type="entry name" value="RdRp_reductase_class-2"/>
</dbReference>
<dbReference type="InterPro" id="IPR003587">
    <property type="entry name" value="Hint_dom_N"/>
</dbReference>
<accession>A0ABV6C510</accession>
<comment type="similarity">
    <text evidence="2">Belongs to the ribonucleoside diphosphate reductase class-2 family.</text>
</comment>
<dbReference type="EMBL" id="JBHLYQ010000095">
    <property type="protein sequence ID" value="MFC0082378.1"/>
    <property type="molecule type" value="Genomic_DNA"/>
</dbReference>
<dbReference type="InterPro" id="IPR030934">
    <property type="entry name" value="Intein_C"/>
</dbReference>
<keyword evidence="17" id="KW-0378">Hydrolase</keyword>
<keyword evidence="9" id="KW-0651">Protein splicing</keyword>
<dbReference type="InterPro" id="IPR036844">
    <property type="entry name" value="Hint_dom_sf"/>
</dbReference>
<dbReference type="PROSITE" id="PS50818">
    <property type="entry name" value="INTEIN_C_TER"/>
    <property type="match status" value="1"/>
</dbReference>
<evidence type="ECO:0000259" key="16">
    <source>
        <dbReference type="PROSITE" id="PS50819"/>
    </source>
</evidence>
<dbReference type="Gene3D" id="2.170.16.10">
    <property type="entry name" value="Hedgehog/Intein (Hint) domain"/>
    <property type="match status" value="1"/>
</dbReference>
<feature type="region of interest" description="Disordered" evidence="15">
    <location>
        <begin position="1283"/>
        <end position="1315"/>
    </location>
</feature>
<evidence type="ECO:0000256" key="14">
    <source>
        <dbReference type="ARBA" id="ARBA00047754"/>
    </source>
</evidence>
<dbReference type="SUPFAM" id="SSF51294">
    <property type="entry name" value="Hedgehog/intein (Hint) domain"/>
    <property type="match status" value="1"/>
</dbReference>
<evidence type="ECO:0000256" key="5">
    <source>
        <dbReference type="ARBA" id="ARBA00022628"/>
    </source>
</evidence>
<reference evidence="17 18" key="1">
    <citation type="submission" date="2024-09" db="EMBL/GenBank/DDBJ databases">
        <authorList>
            <person name="Sun Q."/>
            <person name="Mori K."/>
        </authorList>
    </citation>
    <scope>NUCLEOTIDE SEQUENCE [LARGE SCALE GENOMIC DNA]</scope>
    <source>
        <strain evidence="17 18">JCM 15389</strain>
    </source>
</reference>
<keyword evidence="10" id="KW-0560">Oxidoreductase</keyword>
<evidence type="ECO:0000256" key="9">
    <source>
        <dbReference type="ARBA" id="ARBA00023000"/>
    </source>
</evidence>
<dbReference type="EC" id="1.17.4.1" evidence="3"/>
<evidence type="ECO:0000256" key="6">
    <source>
        <dbReference type="ARBA" id="ARBA00022634"/>
    </source>
</evidence>
<feature type="domain" description="DOD-type homing endonuclease" evidence="16">
    <location>
        <begin position="502"/>
        <end position="643"/>
    </location>
</feature>
<name>A0ABV6C510_9ACTN</name>
<evidence type="ECO:0000256" key="8">
    <source>
        <dbReference type="ARBA" id="ARBA00022813"/>
    </source>
</evidence>
<dbReference type="InterPro" id="IPR004860">
    <property type="entry name" value="LAGLIDADG_dom"/>
</dbReference>
<evidence type="ECO:0000256" key="12">
    <source>
        <dbReference type="ARBA" id="ARBA00025437"/>
    </source>
</evidence>
<dbReference type="InterPro" id="IPR013678">
    <property type="entry name" value="RNR_2_N"/>
</dbReference>
<evidence type="ECO:0000256" key="4">
    <source>
        <dbReference type="ARBA" id="ARBA00014409"/>
    </source>
</evidence>
<dbReference type="InterPro" id="IPR024434">
    <property type="entry name" value="TSCPD_dom"/>
</dbReference>
<dbReference type="PANTHER" id="PTHR43371">
    <property type="entry name" value="VITAMIN B12-DEPENDENT RIBONUCLEOTIDE REDUCTASE"/>
    <property type="match status" value="1"/>
</dbReference>
<comment type="caution">
    <text evidence="17">The sequence shown here is derived from an EMBL/GenBank/DDBJ whole genome shotgun (WGS) entry which is preliminary data.</text>
</comment>
<evidence type="ECO:0000256" key="1">
    <source>
        <dbReference type="ARBA" id="ARBA00001922"/>
    </source>
</evidence>
<keyword evidence="17" id="KW-0255">Endonuclease</keyword>
<dbReference type="PROSITE" id="PS50819">
    <property type="entry name" value="INTEIN_ENDONUCLEASE"/>
    <property type="match status" value="1"/>
</dbReference>
<evidence type="ECO:0000313" key="18">
    <source>
        <dbReference type="Proteomes" id="UP001589788"/>
    </source>
</evidence>
<keyword evidence="6" id="KW-0237">DNA synthesis</keyword>
<dbReference type="GO" id="GO:0004519">
    <property type="term" value="F:endonuclease activity"/>
    <property type="evidence" value="ECO:0007669"/>
    <property type="project" value="UniProtKB-KW"/>
</dbReference>
<dbReference type="Pfam" id="PF02867">
    <property type="entry name" value="Ribonuc_red_lgC"/>
    <property type="match status" value="1"/>
</dbReference>
<dbReference type="Pfam" id="PF08471">
    <property type="entry name" value="Ribonuc_red_2_N"/>
    <property type="match status" value="1"/>
</dbReference>
<evidence type="ECO:0000256" key="7">
    <source>
        <dbReference type="ARBA" id="ARBA00022741"/>
    </source>
</evidence>
<organism evidence="17 18">
    <name type="scientific">Aciditerrimonas ferrireducens</name>
    <dbReference type="NCBI Taxonomy" id="667306"/>
    <lineage>
        <taxon>Bacteria</taxon>
        <taxon>Bacillati</taxon>
        <taxon>Actinomycetota</taxon>
        <taxon>Acidimicrobiia</taxon>
        <taxon>Acidimicrobiales</taxon>
        <taxon>Acidimicrobiaceae</taxon>
        <taxon>Aciditerrimonas</taxon>
    </lineage>
</organism>
<dbReference type="Pfam" id="PF12637">
    <property type="entry name" value="TSCPD"/>
    <property type="match status" value="1"/>
</dbReference>
<evidence type="ECO:0000256" key="10">
    <source>
        <dbReference type="ARBA" id="ARBA00023002"/>
    </source>
</evidence>
<protein>
    <recommendedName>
        <fullName evidence="4">Vitamin B12-dependent ribonucleotide reductase</fullName>
        <ecNumber evidence="3">1.17.4.1</ecNumber>
    </recommendedName>
    <alternativeName>
        <fullName evidence="13">Ribonucleoside-diphosphate reductase NrdJ</fullName>
    </alternativeName>
</protein>
<dbReference type="InterPro" id="IPR000788">
    <property type="entry name" value="RNR_lg_C"/>
</dbReference>
<keyword evidence="11" id="KW-0170">Cobalt</keyword>
<evidence type="ECO:0000256" key="3">
    <source>
        <dbReference type="ARBA" id="ARBA00012274"/>
    </source>
</evidence>